<dbReference type="GO" id="GO:0004222">
    <property type="term" value="F:metalloendopeptidase activity"/>
    <property type="evidence" value="ECO:0007669"/>
    <property type="project" value="UniProtKB-EC"/>
</dbReference>
<dbReference type="FunFam" id="3.40.390.10:FF:000009">
    <property type="entry name" value="Oligopeptidase A"/>
    <property type="match status" value="1"/>
</dbReference>
<sequence length="687" mass="77751">MTNSEKPISSSTNPLLSRNGLPKFSAIKAEHIKPALEHVLRQQRHTLKQLEQPDTHSFEWALHLEYLQEEVGRIWGPVSHLNAVLSTPKFRDAYNECLPMITDFRSELSQNKMLYSGFLQLKKQLGPKDARAKLQLVTHALRDFRLGGVGLPEKSKKRFKAIMQELAQGQAKFEQNIMDATDAFQYHTEDQKVLAGIPEVVLGRAKVTAKDKDLKGWVLLLDPPTYAAVMTHAQSRELRELYYRAWVTRASDEGSRTQQWDNRPLIEKILGLRHEAALLLGFGNYAELSLDTKMAASSNEVMEFLKGLSLRSRPVAEKEFAELTDYAGERLSAWDVSFYAEQLKQDRFHLAEDELRPYFPLPKVRSGLFKVAEHLFGLKIKPKKGVDTWHPTVNFYEIQEKDGKPVGSFFTDLYARPNKRGGAWMDECLVKAKLQGLNQKPVAHLVCNFNPPVGSDPSLLTHQEVTTLFHEFGHSLHHLLTEVDYPSLSGINGVAWDAVELPSQFLENYAWLPEVLPWISSHYKTGEPLPADKLEKLNASRTFLSGLSMARQLEFALFDFRIHMEYDSSIGSQVEKIQTEVRDEISVLAPPSYNRFANSFSHIFGGGYAAGYYSYKWAEVLAADAFSAFEEQGNFDLDTAERFRRCILAVGGTRDALDAFVDFRSRPPSLEPLLRQSGIDSIGLTAT</sequence>
<dbReference type="EMBL" id="UINC01002937">
    <property type="protein sequence ID" value="SVA01770.1"/>
    <property type="molecule type" value="Genomic_DNA"/>
</dbReference>
<protein>
    <recommendedName>
        <fullName evidence="9">oligopeptidase A</fullName>
        <ecNumber evidence="9">3.4.24.70</ecNumber>
    </recommendedName>
</protein>
<gene>
    <name evidence="12" type="ORF">METZ01_LOCUS54624</name>
</gene>
<dbReference type="InterPro" id="IPR034005">
    <property type="entry name" value="M3A_DCP"/>
</dbReference>
<feature type="domain" description="Oligopeptidase A N-terminal" evidence="11">
    <location>
        <begin position="37"/>
        <end position="155"/>
    </location>
</feature>
<dbReference type="Gene3D" id="1.10.1370.40">
    <property type="match status" value="1"/>
</dbReference>
<dbReference type="Pfam" id="PF19310">
    <property type="entry name" value="TOP_N"/>
    <property type="match status" value="1"/>
</dbReference>
<proteinExistence type="inferred from homology"/>
<evidence type="ECO:0000256" key="5">
    <source>
        <dbReference type="ARBA" id="ARBA00022801"/>
    </source>
</evidence>
<dbReference type="InterPro" id="IPR045090">
    <property type="entry name" value="Pept_M3A_M3B"/>
</dbReference>
<dbReference type="Gene3D" id="3.40.390.10">
    <property type="entry name" value="Collagenase (Catalytic Domain)"/>
    <property type="match status" value="1"/>
</dbReference>
<dbReference type="CDD" id="cd06456">
    <property type="entry name" value="M3A_DCP"/>
    <property type="match status" value="1"/>
</dbReference>
<evidence type="ECO:0000256" key="6">
    <source>
        <dbReference type="ARBA" id="ARBA00022833"/>
    </source>
</evidence>
<keyword evidence="6" id="KW-0862">Zinc</keyword>
<dbReference type="InterPro" id="IPR024079">
    <property type="entry name" value="MetalloPept_cat_dom_sf"/>
</dbReference>
<dbReference type="GO" id="GO:0006508">
    <property type="term" value="P:proteolysis"/>
    <property type="evidence" value="ECO:0007669"/>
    <property type="project" value="UniProtKB-KW"/>
</dbReference>
<evidence type="ECO:0000256" key="4">
    <source>
        <dbReference type="ARBA" id="ARBA00022723"/>
    </source>
</evidence>
<keyword evidence="3" id="KW-0645">Protease</keyword>
<dbReference type="GO" id="GO:0046872">
    <property type="term" value="F:metal ion binding"/>
    <property type="evidence" value="ECO:0007669"/>
    <property type="project" value="UniProtKB-KW"/>
</dbReference>
<dbReference type="GO" id="GO:0005829">
    <property type="term" value="C:cytosol"/>
    <property type="evidence" value="ECO:0007669"/>
    <property type="project" value="UniProtKB-ARBA"/>
</dbReference>
<dbReference type="InterPro" id="IPR024077">
    <property type="entry name" value="Neurolysin/TOP_dom2"/>
</dbReference>
<comment type="similarity">
    <text evidence="2">Belongs to the peptidase M3 family.</text>
</comment>
<dbReference type="SUPFAM" id="SSF55486">
    <property type="entry name" value="Metalloproteases ('zincins'), catalytic domain"/>
    <property type="match status" value="1"/>
</dbReference>
<dbReference type="InterPro" id="IPR045666">
    <property type="entry name" value="OpdA_N"/>
</dbReference>
<accession>A0A381SCG6</accession>
<comment type="catalytic activity">
    <reaction evidence="8">
        <text>Hydrolysis of oligopeptides, with broad specificity. Gly or Ala commonly occur as P1 or P1' residues, but more distant residues are also important, as is shown by the fact that Z-Gly-Pro-Gly-|-Gly-Pro-Ala is cleaved, but not Z-(Gly)(5).</text>
        <dbReference type="EC" id="3.4.24.70"/>
    </reaction>
</comment>
<dbReference type="Pfam" id="PF01432">
    <property type="entry name" value="Peptidase_M3"/>
    <property type="match status" value="1"/>
</dbReference>
<keyword evidence="4" id="KW-0479">Metal-binding</keyword>
<comment type="cofactor">
    <cofactor evidence="1">
        <name>Zn(2+)</name>
        <dbReference type="ChEBI" id="CHEBI:29105"/>
    </cofactor>
</comment>
<evidence type="ECO:0000256" key="8">
    <source>
        <dbReference type="ARBA" id="ARBA00024603"/>
    </source>
</evidence>
<evidence type="ECO:0000259" key="10">
    <source>
        <dbReference type="Pfam" id="PF01432"/>
    </source>
</evidence>
<keyword evidence="5" id="KW-0378">Hydrolase</keyword>
<dbReference type="PANTHER" id="PTHR11804">
    <property type="entry name" value="PROTEASE M3 THIMET OLIGOPEPTIDASE-RELATED"/>
    <property type="match status" value="1"/>
</dbReference>
<reference evidence="12" key="1">
    <citation type="submission" date="2018-05" db="EMBL/GenBank/DDBJ databases">
        <authorList>
            <person name="Lanie J.A."/>
            <person name="Ng W.-L."/>
            <person name="Kazmierczak K.M."/>
            <person name="Andrzejewski T.M."/>
            <person name="Davidsen T.M."/>
            <person name="Wayne K.J."/>
            <person name="Tettelin H."/>
            <person name="Glass J.I."/>
            <person name="Rusch D."/>
            <person name="Podicherti R."/>
            <person name="Tsui H.-C.T."/>
            <person name="Winkler M.E."/>
        </authorList>
    </citation>
    <scope>NUCLEOTIDE SEQUENCE</scope>
</reference>
<dbReference type="EC" id="3.4.24.70" evidence="9"/>
<evidence type="ECO:0000256" key="9">
    <source>
        <dbReference type="ARBA" id="ARBA00026100"/>
    </source>
</evidence>
<dbReference type="InterPro" id="IPR001567">
    <property type="entry name" value="Pept_M3A_M3B_dom"/>
</dbReference>
<evidence type="ECO:0000256" key="3">
    <source>
        <dbReference type="ARBA" id="ARBA00022670"/>
    </source>
</evidence>
<evidence type="ECO:0000256" key="1">
    <source>
        <dbReference type="ARBA" id="ARBA00001947"/>
    </source>
</evidence>
<dbReference type="PANTHER" id="PTHR11804:SF84">
    <property type="entry name" value="SACCHAROLYSIN"/>
    <property type="match status" value="1"/>
</dbReference>
<organism evidence="12">
    <name type="scientific">marine metagenome</name>
    <dbReference type="NCBI Taxonomy" id="408172"/>
    <lineage>
        <taxon>unclassified sequences</taxon>
        <taxon>metagenomes</taxon>
        <taxon>ecological metagenomes</taxon>
    </lineage>
</organism>
<evidence type="ECO:0000256" key="7">
    <source>
        <dbReference type="ARBA" id="ARBA00023049"/>
    </source>
</evidence>
<dbReference type="AlphaFoldDB" id="A0A381SCG6"/>
<evidence type="ECO:0000259" key="11">
    <source>
        <dbReference type="Pfam" id="PF19310"/>
    </source>
</evidence>
<dbReference type="Gene3D" id="1.10.1370.10">
    <property type="entry name" value="Neurolysin, domain 3"/>
    <property type="match status" value="1"/>
</dbReference>
<evidence type="ECO:0000256" key="2">
    <source>
        <dbReference type="ARBA" id="ARBA00006040"/>
    </source>
</evidence>
<evidence type="ECO:0000313" key="12">
    <source>
        <dbReference type="EMBL" id="SVA01770.1"/>
    </source>
</evidence>
<name>A0A381SCG6_9ZZZZ</name>
<keyword evidence="7" id="KW-0482">Metalloprotease</keyword>
<feature type="domain" description="Peptidase M3A/M3B catalytic" evidence="10">
    <location>
        <begin position="229"/>
        <end position="678"/>
    </location>
</feature>
<dbReference type="GO" id="GO:0006518">
    <property type="term" value="P:peptide metabolic process"/>
    <property type="evidence" value="ECO:0007669"/>
    <property type="project" value="TreeGrafter"/>
</dbReference>